<dbReference type="AlphaFoldDB" id="A0AA86TRA7"/>
<protein>
    <submittedName>
        <fullName evidence="2">Hypothetical_protein</fullName>
    </submittedName>
</protein>
<evidence type="ECO:0000313" key="2">
    <source>
        <dbReference type="EMBL" id="CAL6044061.1"/>
    </source>
</evidence>
<reference evidence="2 3" key="2">
    <citation type="submission" date="2024-07" db="EMBL/GenBank/DDBJ databases">
        <authorList>
            <person name="Akdeniz Z."/>
        </authorList>
    </citation>
    <scope>NUCLEOTIDE SEQUENCE [LARGE SCALE GENOMIC DNA]</scope>
</reference>
<proteinExistence type="predicted"/>
<name>A0AA86TRA7_9EUKA</name>
<dbReference type="EMBL" id="CAXDID020000159">
    <property type="protein sequence ID" value="CAL6044061.1"/>
    <property type="molecule type" value="Genomic_DNA"/>
</dbReference>
<evidence type="ECO:0000313" key="1">
    <source>
        <dbReference type="EMBL" id="CAI9923787.1"/>
    </source>
</evidence>
<dbReference type="Proteomes" id="UP001642409">
    <property type="component" value="Unassembled WGS sequence"/>
</dbReference>
<accession>A0AA86TRA7</accession>
<keyword evidence="3" id="KW-1185">Reference proteome</keyword>
<reference evidence="1" key="1">
    <citation type="submission" date="2023-06" db="EMBL/GenBank/DDBJ databases">
        <authorList>
            <person name="Kurt Z."/>
        </authorList>
    </citation>
    <scope>NUCLEOTIDE SEQUENCE</scope>
</reference>
<evidence type="ECO:0000313" key="3">
    <source>
        <dbReference type="Proteomes" id="UP001642409"/>
    </source>
</evidence>
<gene>
    <name evidence="1" type="ORF">HINF_LOCUS11432</name>
    <name evidence="2" type="ORF">HINF_LOCUS40376</name>
</gene>
<sequence length="107" mass="12310">MEFTNVSYSHKMNVESEHCQELHFKIHRTNFARPPQPGGCGSCRSIYWRNYTTLTDVGLKRERVVSSQCNGRLSGDVRHLDRFRVPWLQLARYETGATSGICYGLSL</sequence>
<organism evidence="1">
    <name type="scientific">Hexamita inflata</name>
    <dbReference type="NCBI Taxonomy" id="28002"/>
    <lineage>
        <taxon>Eukaryota</taxon>
        <taxon>Metamonada</taxon>
        <taxon>Diplomonadida</taxon>
        <taxon>Hexamitidae</taxon>
        <taxon>Hexamitinae</taxon>
        <taxon>Hexamita</taxon>
    </lineage>
</organism>
<comment type="caution">
    <text evidence="1">The sequence shown here is derived from an EMBL/GenBank/DDBJ whole genome shotgun (WGS) entry which is preliminary data.</text>
</comment>
<dbReference type="EMBL" id="CATOUU010000295">
    <property type="protein sequence ID" value="CAI9923787.1"/>
    <property type="molecule type" value="Genomic_DNA"/>
</dbReference>